<comment type="catalytic activity">
    <reaction evidence="7">
        <text>XTP + H2O = XMP + diphosphate + H(+)</text>
        <dbReference type="Rhea" id="RHEA:28610"/>
        <dbReference type="ChEBI" id="CHEBI:15377"/>
        <dbReference type="ChEBI" id="CHEBI:15378"/>
        <dbReference type="ChEBI" id="CHEBI:33019"/>
        <dbReference type="ChEBI" id="CHEBI:57464"/>
        <dbReference type="ChEBI" id="CHEBI:61314"/>
        <dbReference type="EC" id="3.6.1.66"/>
    </reaction>
</comment>
<comment type="subunit">
    <text evidence="7">Homodimer.</text>
</comment>
<comment type="cofactor">
    <cofactor evidence="7">
        <name>Mg(2+)</name>
        <dbReference type="ChEBI" id="CHEBI:18420"/>
    </cofactor>
    <text evidence="7">Binds 1 Mg(2+) ion per subunit.</text>
</comment>
<name>A0ABW4LAZ9_9MICO</name>
<dbReference type="InterPro" id="IPR020922">
    <property type="entry name" value="dITP/XTP_pyrophosphatase"/>
</dbReference>
<keyword evidence="5 7" id="KW-0460">Magnesium</keyword>
<evidence type="ECO:0000256" key="5">
    <source>
        <dbReference type="ARBA" id="ARBA00022842"/>
    </source>
</evidence>
<evidence type="ECO:0000256" key="2">
    <source>
        <dbReference type="ARBA" id="ARBA00022723"/>
    </source>
</evidence>
<dbReference type="Proteomes" id="UP001597347">
    <property type="component" value="Unassembled WGS sequence"/>
</dbReference>
<proteinExistence type="inferred from homology"/>
<feature type="binding site" evidence="7">
    <location>
        <position position="175"/>
    </location>
    <ligand>
        <name>substrate</name>
    </ligand>
</feature>
<dbReference type="CDD" id="cd00515">
    <property type="entry name" value="HAM1"/>
    <property type="match status" value="1"/>
</dbReference>
<dbReference type="PANTHER" id="PTHR11067:SF9">
    <property type="entry name" value="INOSINE TRIPHOSPHATE PYROPHOSPHATASE"/>
    <property type="match status" value="1"/>
</dbReference>
<dbReference type="HAMAP" id="MF_01405">
    <property type="entry name" value="Non_canon_purine_NTPase"/>
    <property type="match status" value="1"/>
</dbReference>
<dbReference type="SUPFAM" id="SSF52972">
    <property type="entry name" value="ITPase-like"/>
    <property type="match status" value="1"/>
</dbReference>
<evidence type="ECO:0000256" key="4">
    <source>
        <dbReference type="ARBA" id="ARBA00022801"/>
    </source>
</evidence>
<dbReference type="EC" id="3.6.1.66" evidence="7"/>
<organism evidence="9 10">
    <name type="scientific">Amnibacterium endophyticum</name>
    <dbReference type="NCBI Taxonomy" id="2109337"/>
    <lineage>
        <taxon>Bacteria</taxon>
        <taxon>Bacillati</taxon>
        <taxon>Actinomycetota</taxon>
        <taxon>Actinomycetes</taxon>
        <taxon>Micrococcales</taxon>
        <taxon>Microbacteriaceae</taxon>
        <taxon>Amnibacterium</taxon>
    </lineage>
</organism>
<dbReference type="RefSeq" id="WP_377931395.1">
    <property type="nucleotide sequence ID" value="NZ_JBHUEA010000002.1"/>
</dbReference>
<keyword evidence="4 7" id="KW-0378">Hydrolase</keyword>
<evidence type="ECO:0000256" key="8">
    <source>
        <dbReference type="RuleBase" id="RU003781"/>
    </source>
</evidence>
<gene>
    <name evidence="9" type="primary">rdgB</name>
    <name evidence="9" type="ORF">ACFSBI_01375</name>
</gene>
<feature type="binding site" evidence="7">
    <location>
        <position position="73"/>
    </location>
    <ligand>
        <name>Mg(2+)</name>
        <dbReference type="ChEBI" id="CHEBI:18420"/>
    </ligand>
</feature>
<evidence type="ECO:0000256" key="6">
    <source>
        <dbReference type="ARBA" id="ARBA00023080"/>
    </source>
</evidence>
<evidence type="ECO:0000256" key="3">
    <source>
        <dbReference type="ARBA" id="ARBA00022741"/>
    </source>
</evidence>
<dbReference type="GO" id="GO:0036220">
    <property type="term" value="F:ITP diphosphatase activity"/>
    <property type="evidence" value="ECO:0007669"/>
    <property type="project" value="UniProtKB-EC"/>
</dbReference>
<reference evidence="10" key="1">
    <citation type="journal article" date="2019" name="Int. J. Syst. Evol. Microbiol.">
        <title>The Global Catalogue of Microorganisms (GCM) 10K type strain sequencing project: providing services to taxonomists for standard genome sequencing and annotation.</title>
        <authorList>
            <consortium name="The Broad Institute Genomics Platform"/>
            <consortium name="The Broad Institute Genome Sequencing Center for Infectious Disease"/>
            <person name="Wu L."/>
            <person name="Ma J."/>
        </authorList>
    </citation>
    <scope>NUCLEOTIDE SEQUENCE [LARGE SCALE GENOMIC DNA]</scope>
    <source>
        <strain evidence="10">CGMCC 1.12471</strain>
    </source>
</reference>
<feature type="binding site" evidence="7">
    <location>
        <begin position="152"/>
        <end position="155"/>
    </location>
    <ligand>
        <name>substrate</name>
    </ligand>
</feature>
<evidence type="ECO:0000256" key="7">
    <source>
        <dbReference type="HAMAP-Rule" id="MF_01405"/>
    </source>
</evidence>
<evidence type="ECO:0000313" key="9">
    <source>
        <dbReference type="EMBL" id="MFD1720187.1"/>
    </source>
</evidence>
<dbReference type="NCBIfam" id="TIGR00042">
    <property type="entry name" value="RdgB/HAM1 family non-canonical purine NTP pyrophosphatase"/>
    <property type="match status" value="1"/>
</dbReference>
<keyword evidence="3 7" id="KW-0547">Nucleotide-binding</keyword>
<sequence>MTAQPPRRIVLGTGNAHKVVELTAILGPLLPGVELLRYDGPSPVEDGDDFVANALIKARAAARHTGLPAIADDSGIAVAALGGEPGIRSARYAGTGRDEDNRALLLERLAGRSDRAAAFVCAAVLVDGDAELTVQREWPGRVLEGERGEGGFGYDPLFVPAGDERSAAELSAHEKNAVSHRGQAFRALVEAMRERGLPVG</sequence>
<keyword evidence="6 7" id="KW-0546">Nucleotide metabolism</keyword>
<keyword evidence="2 7" id="KW-0479">Metal-binding</keyword>
<dbReference type="InterPro" id="IPR002637">
    <property type="entry name" value="RdgB/HAM1"/>
</dbReference>
<comment type="catalytic activity">
    <reaction evidence="7">
        <text>dITP + H2O = dIMP + diphosphate + H(+)</text>
        <dbReference type="Rhea" id="RHEA:28342"/>
        <dbReference type="ChEBI" id="CHEBI:15377"/>
        <dbReference type="ChEBI" id="CHEBI:15378"/>
        <dbReference type="ChEBI" id="CHEBI:33019"/>
        <dbReference type="ChEBI" id="CHEBI:61194"/>
        <dbReference type="ChEBI" id="CHEBI:61382"/>
        <dbReference type="EC" id="3.6.1.66"/>
    </reaction>
</comment>
<comment type="similarity">
    <text evidence="1 7 8">Belongs to the HAM1 NTPase family.</text>
</comment>
<dbReference type="Gene3D" id="3.90.950.10">
    <property type="match status" value="1"/>
</dbReference>
<dbReference type="InterPro" id="IPR029001">
    <property type="entry name" value="ITPase-like_fam"/>
</dbReference>
<comment type="caution">
    <text evidence="9">The sequence shown here is derived from an EMBL/GenBank/DDBJ whole genome shotgun (WGS) entry which is preliminary data.</text>
</comment>
<comment type="catalytic activity">
    <reaction evidence="7">
        <text>ITP + H2O = IMP + diphosphate + H(+)</text>
        <dbReference type="Rhea" id="RHEA:29399"/>
        <dbReference type="ChEBI" id="CHEBI:15377"/>
        <dbReference type="ChEBI" id="CHEBI:15378"/>
        <dbReference type="ChEBI" id="CHEBI:33019"/>
        <dbReference type="ChEBI" id="CHEBI:58053"/>
        <dbReference type="ChEBI" id="CHEBI:61402"/>
        <dbReference type="EC" id="3.6.1.66"/>
    </reaction>
</comment>
<feature type="binding site" evidence="7">
    <location>
        <begin position="13"/>
        <end position="18"/>
    </location>
    <ligand>
        <name>substrate</name>
    </ligand>
</feature>
<dbReference type="EMBL" id="JBHUEA010000002">
    <property type="protein sequence ID" value="MFD1720187.1"/>
    <property type="molecule type" value="Genomic_DNA"/>
</dbReference>
<dbReference type="Pfam" id="PF01725">
    <property type="entry name" value="Ham1p_like"/>
    <property type="match status" value="1"/>
</dbReference>
<feature type="active site" description="Proton acceptor" evidence="7">
    <location>
        <position position="73"/>
    </location>
</feature>
<feature type="binding site" evidence="7">
    <location>
        <begin position="180"/>
        <end position="181"/>
    </location>
    <ligand>
        <name>substrate</name>
    </ligand>
</feature>
<evidence type="ECO:0000313" key="10">
    <source>
        <dbReference type="Proteomes" id="UP001597347"/>
    </source>
</evidence>
<comment type="caution">
    <text evidence="7">Lacks conserved residue(s) required for the propagation of feature annotation.</text>
</comment>
<protein>
    <recommendedName>
        <fullName evidence="7">dITP/XTP pyrophosphatase</fullName>
        <ecNumber evidence="7">3.6.1.66</ecNumber>
    </recommendedName>
    <alternativeName>
        <fullName evidence="7">Non-canonical purine NTP pyrophosphatase</fullName>
    </alternativeName>
    <alternativeName>
        <fullName evidence="7">Non-standard purine NTP pyrophosphatase</fullName>
    </alternativeName>
    <alternativeName>
        <fullName evidence="7">Nucleoside-triphosphate diphosphatase</fullName>
    </alternativeName>
    <alternativeName>
        <fullName evidence="7">Nucleoside-triphosphate pyrophosphatase</fullName>
        <shortName evidence="7">NTPase</shortName>
    </alternativeName>
</protein>
<dbReference type="PANTHER" id="PTHR11067">
    <property type="entry name" value="INOSINE TRIPHOSPHATE PYROPHOSPHATASE/HAM1 PROTEIN"/>
    <property type="match status" value="1"/>
</dbReference>
<comment type="function">
    <text evidence="7">Pyrophosphatase that catalyzes the hydrolysis of nucleoside triphosphates to their monophosphate derivatives, with a high preference for the non-canonical purine nucleotides XTP (xanthosine triphosphate), dITP (deoxyinosine triphosphate) and ITP. Seems to function as a house-cleaning enzyme that removes non-canonical purine nucleotides from the nucleotide pool, thus preventing their incorporation into DNA/RNA and avoiding chromosomal lesions.</text>
</comment>
<feature type="binding site" evidence="7">
    <location>
        <position position="74"/>
    </location>
    <ligand>
        <name>substrate</name>
    </ligand>
</feature>
<evidence type="ECO:0000256" key="1">
    <source>
        <dbReference type="ARBA" id="ARBA00008023"/>
    </source>
</evidence>
<accession>A0ABW4LAZ9</accession>
<keyword evidence="10" id="KW-1185">Reference proteome</keyword>